<dbReference type="InterPro" id="IPR009057">
    <property type="entry name" value="Homeodomain-like_sf"/>
</dbReference>
<dbReference type="PROSITE" id="PS50977">
    <property type="entry name" value="HTH_TETR_2"/>
    <property type="match status" value="1"/>
</dbReference>
<dbReference type="Pfam" id="PF00440">
    <property type="entry name" value="TetR_N"/>
    <property type="match status" value="1"/>
</dbReference>
<evidence type="ECO:0000313" key="6">
    <source>
        <dbReference type="EMBL" id="BCJ35475.1"/>
    </source>
</evidence>
<feature type="domain" description="HTH tetR-type" evidence="5">
    <location>
        <begin position="8"/>
        <end position="68"/>
    </location>
</feature>
<dbReference type="InterPro" id="IPR001647">
    <property type="entry name" value="HTH_TetR"/>
</dbReference>
<sequence>MTAVRRGSPVPQRLLAAAVELIAEVGWDAVSTRLLADRAGVAPGLVHYHFSSVRALLRGAALAAIDAALADAVGAVRTGSDRAAGLDALAVLLDHLAPDRLAVLFAETLCAAHRDPVLRAALTARLRAFRAALAAWLGDCGDPAPQRTAAVLATAIDGMLVRRAVFGDRFTAGARTELRRLVGRDGCSPGDAPCGPGDAPGQSCTT</sequence>
<dbReference type="EMBL" id="AP023355">
    <property type="protein sequence ID" value="BCJ35475.1"/>
    <property type="molecule type" value="Genomic_DNA"/>
</dbReference>
<keyword evidence="3" id="KW-0804">Transcription</keyword>
<dbReference type="SUPFAM" id="SSF46689">
    <property type="entry name" value="Homeodomain-like"/>
    <property type="match status" value="1"/>
</dbReference>
<protein>
    <submittedName>
        <fullName evidence="6">TetR family transcriptional regulator</fullName>
    </submittedName>
</protein>
<dbReference type="InterPro" id="IPR041583">
    <property type="entry name" value="TetR_C_31"/>
</dbReference>
<dbReference type="GO" id="GO:0000976">
    <property type="term" value="F:transcription cis-regulatory region binding"/>
    <property type="evidence" value="ECO:0007669"/>
    <property type="project" value="TreeGrafter"/>
</dbReference>
<organism evidence="6 7">
    <name type="scientific">Actinocatenispora thailandica</name>
    <dbReference type="NCBI Taxonomy" id="227318"/>
    <lineage>
        <taxon>Bacteria</taxon>
        <taxon>Bacillati</taxon>
        <taxon>Actinomycetota</taxon>
        <taxon>Actinomycetes</taxon>
        <taxon>Micromonosporales</taxon>
        <taxon>Micromonosporaceae</taxon>
        <taxon>Actinocatenispora</taxon>
    </lineage>
</organism>
<dbReference type="PANTHER" id="PTHR30055:SF234">
    <property type="entry name" value="HTH-TYPE TRANSCRIPTIONAL REGULATOR BETI"/>
    <property type="match status" value="1"/>
</dbReference>
<dbReference type="PANTHER" id="PTHR30055">
    <property type="entry name" value="HTH-TYPE TRANSCRIPTIONAL REGULATOR RUTR"/>
    <property type="match status" value="1"/>
</dbReference>
<dbReference type="PRINTS" id="PR00455">
    <property type="entry name" value="HTHTETR"/>
</dbReference>
<proteinExistence type="predicted"/>
<feature type="DNA-binding region" description="H-T-H motif" evidence="4">
    <location>
        <begin position="31"/>
        <end position="50"/>
    </location>
</feature>
<evidence type="ECO:0000256" key="3">
    <source>
        <dbReference type="ARBA" id="ARBA00023163"/>
    </source>
</evidence>
<dbReference type="InterPro" id="IPR036271">
    <property type="entry name" value="Tet_transcr_reg_TetR-rel_C_sf"/>
</dbReference>
<keyword evidence="2 4" id="KW-0238">DNA-binding</keyword>
<keyword evidence="1" id="KW-0805">Transcription regulation</keyword>
<name>A0A7R7DPH0_9ACTN</name>
<gene>
    <name evidence="6" type="ORF">Athai_29780</name>
</gene>
<evidence type="ECO:0000259" key="5">
    <source>
        <dbReference type="PROSITE" id="PS50977"/>
    </source>
</evidence>
<keyword evidence="7" id="KW-1185">Reference proteome</keyword>
<reference evidence="6 7" key="1">
    <citation type="submission" date="2020-08" db="EMBL/GenBank/DDBJ databases">
        <title>Whole genome shotgun sequence of Actinocatenispora thailandica NBRC 105041.</title>
        <authorList>
            <person name="Komaki H."/>
            <person name="Tamura T."/>
        </authorList>
    </citation>
    <scope>NUCLEOTIDE SEQUENCE [LARGE SCALE GENOMIC DNA]</scope>
    <source>
        <strain evidence="6 7">NBRC 105041</strain>
    </source>
</reference>
<dbReference type="Proteomes" id="UP000611640">
    <property type="component" value="Chromosome"/>
</dbReference>
<evidence type="ECO:0000256" key="1">
    <source>
        <dbReference type="ARBA" id="ARBA00023015"/>
    </source>
</evidence>
<dbReference type="RefSeq" id="WP_203962003.1">
    <property type="nucleotide sequence ID" value="NZ_AP023355.1"/>
</dbReference>
<accession>A0A7R7DPH0</accession>
<dbReference type="Pfam" id="PF17940">
    <property type="entry name" value="TetR_C_31"/>
    <property type="match status" value="1"/>
</dbReference>
<dbReference type="SUPFAM" id="SSF48498">
    <property type="entry name" value="Tetracyclin repressor-like, C-terminal domain"/>
    <property type="match status" value="1"/>
</dbReference>
<dbReference type="Gene3D" id="1.10.357.10">
    <property type="entry name" value="Tetracycline Repressor, domain 2"/>
    <property type="match status" value="1"/>
</dbReference>
<evidence type="ECO:0000256" key="4">
    <source>
        <dbReference type="PROSITE-ProRule" id="PRU00335"/>
    </source>
</evidence>
<dbReference type="AlphaFoldDB" id="A0A7R7DPH0"/>
<evidence type="ECO:0000313" key="7">
    <source>
        <dbReference type="Proteomes" id="UP000611640"/>
    </source>
</evidence>
<evidence type="ECO:0000256" key="2">
    <source>
        <dbReference type="ARBA" id="ARBA00023125"/>
    </source>
</evidence>
<dbReference type="KEGG" id="atl:Athai_29780"/>
<dbReference type="InterPro" id="IPR050109">
    <property type="entry name" value="HTH-type_TetR-like_transc_reg"/>
</dbReference>
<dbReference type="GO" id="GO:0003700">
    <property type="term" value="F:DNA-binding transcription factor activity"/>
    <property type="evidence" value="ECO:0007669"/>
    <property type="project" value="TreeGrafter"/>
</dbReference>